<name>A0A2L0F4J2_SORCE</name>
<evidence type="ECO:0008006" key="4">
    <source>
        <dbReference type="Google" id="ProtNLM"/>
    </source>
</evidence>
<dbReference type="RefSeq" id="WP_159397719.1">
    <property type="nucleotide sequence ID" value="NZ_CP012673.1"/>
</dbReference>
<accession>A0A2L0F4J2</accession>
<feature type="compositionally biased region" description="Low complexity" evidence="1">
    <location>
        <begin position="50"/>
        <end position="61"/>
    </location>
</feature>
<dbReference type="SUPFAM" id="SSF103088">
    <property type="entry name" value="OmpA-like"/>
    <property type="match status" value="1"/>
</dbReference>
<feature type="region of interest" description="Disordered" evidence="1">
    <location>
        <begin position="33"/>
        <end position="89"/>
    </location>
</feature>
<dbReference type="EMBL" id="CP012673">
    <property type="protein sequence ID" value="AUX46369.1"/>
    <property type="molecule type" value="Genomic_DNA"/>
</dbReference>
<dbReference type="InterPro" id="IPR036737">
    <property type="entry name" value="OmpA-like_sf"/>
</dbReference>
<feature type="compositionally biased region" description="Basic and acidic residues" evidence="1">
    <location>
        <begin position="80"/>
        <end position="89"/>
    </location>
</feature>
<organism evidence="2 3">
    <name type="scientific">Sorangium cellulosum</name>
    <name type="common">Polyangium cellulosum</name>
    <dbReference type="NCBI Taxonomy" id="56"/>
    <lineage>
        <taxon>Bacteria</taxon>
        <taxon>Pseudomonadati</taxon>
        <taxon>Myxococcota</taxon>
        <taxon>Polyangia</taxon>
        <taxon>Polyangiales</taxon>
        <taxon>Polyangiaceae</taxon>
        <taxon>Sorangium</taxon>
    </lineage>
</organism>
<evidence type="ECO:0000313" key="2">
    <source>
        <dbReference type="EMBL" id="AUX46369.1"/>
    </source>
</evidence>
<reference evidence="2 3" key="1">
    <citation type="submission" date="2015-09" db="EMBL/GenBank/DDBJ databases">
        <title>Sorangium comparison.</title>
        <authorList>
            <person name="Zaburannyi N."/>
            <person name="Bunk B."/>
            <person name="Overmann J."/>
            <person name="Mueller R."/>
        </authorList>
    </citation>
    <scope>NUCLEOTIDE SEQUENCE [LARGE SCALE GENOMIC DNA]</scope>
    <source>
        <strain evidence="2 3">So ce26</strain>
    </source>
</reference>
<dbReference type="AlphaFoldDB" id="A0A2L0F4J2"/>
<dbReference type="Gene3D" id="3.30.1330.60">
    <property type="entry name" value="OmpA-like domain"/>
    <property type="match status" value="1"/>
</dbReference>
<evidence type="ECO:0000313" key="3">
    <source>
        <dbReference type="Proteomes" id="UP000238348"/>
    </source>
</evidence>
<protein>
    <recommendedName>
        <fullName evidence="4">OmpA-like domain-containing protein</fullName>
    </recommendedName>
</protein>
<evidence type="ECO:0000256" key="1">
    <source>
        <dbReference type="SAM" id="MobiDB-lite"/>
    </source>
</evidence>
<proteinExistence type="predicted"/>
<gene>
    <name evidence="2" type="ORF">SOCE26_078750</name>
</gene>
<sequence>MLDRSPSWSRVRKRAAGALLFPALLIVEACSSPQAPTPKPGLLPPGGPAPAGQPARGPAGPESAGSDEAEPDVLRCPAQDSDHSRAGERKMASGGRLCCLPRSPAPGFVPFDYNECLRSAAPALAPVLVPDRSLDLEPLLDRVAFDRGSAKLGGPLTGLAQRLTAKPGLQLYLHGTTRCGEARSEAAAARLAADRVAAVRNELTQHGVEDSQLVNQDRADFLRQRDDLRHNEVLTELDTSSVLLYGPRGNIAPRSTPPHSQCIPGAVAKLLLPTAELQGSRLAIEACHAARCAGAELALDTLREGDTVALALKGGLSAGAQLAWNQPDGAVLEVGTAMADKAKLASGDWFSLRVQVDGRVVLHVEEPLKYTQEKNFTASGGPCLRAQVRGDVPFL</sequence>
<dbReference type="Proteomes" id="UP000238348">
    <property type="component" value="Chromosome"/>
</dbReference>
<feature type="compositionally biased region" description="Pro residues" evidence="1">
    <location>
        <begin position="35"/>
        <end position="48"/>
    </location>
</feature>